<evidence type="ECO:0000313" key="1">
    <source>
        <dbReference type="EMBL" id="OQU84647.1"/>
    </source>
</evidence>
<dbReference type="InParanoid" id="A0A1Z5RLU4"/>
<sequence>MAHSEISWISRLCILCVISGRRWIQCLKDNLCNLAEISDDSELWNHA</sequence>
<gene>
    <name evidence="1" type="ORF">SORBI_3004G094150</name>
</gene>
<protein>
    <submittedName>
        <fullName evidence="1">Uncharacterized protein</fullName>
    </submittedName>
</protein>
<reference evidence="1 2" key="1">
    <citation type="journal article" date="2009" name="Nature">
        <title>The Sorghum bicolor genome and the diversification of grasses.</title>
        <authorList>
            <person name="Paterson A.H."/>
            <person name="Bowers J.E."/>
            <person name="Bruggmann R."/>
            <person name="Dubchak I."/>
            <person name="Grimwood J."/>
            <person name="Gundlach H."/>
            <person name="Haberer G."/>
            <person name="Hellsten U."/>
            <person name="Mitros T."/>
            <person name="Poliakov A."/>
            <person name="Schmutz J."/>
            <person name="Spannagl M."/>
            <person name="Tang H."/>
            <person name="Wang X."/>
            <person name="Wicker T."/>
            <person name="Bharti A.K."/>
            <person name="Chapman J."/>
            <person name="Feltus F.A."/>
            <person name="Gowik U."/>
            <person name="Grigoriev I.V."/>
            <person name="Lyons E."/>
            <person name="Maher C.A."/>
            <person name="Martis M."/>
            <person name="Narechania A."/>
            <person name="Otillar R.P."/>
            <person name="Penning B.W."/>
            <person name="Salamov A.A."/>
            <person name="Wang Y."/>
            <person name="Zhang L."/>
            <person name="Carpita N.C."/>
            <person name="Freeling M."/>
            <person name="Gingle A.R."/>
            <person name="Hash C.T."/>
            <person name="Keller B."/>
            <person name="Klein P."/>
            <person name="Kresovich S."/>
            <person name="McCann M.C."/>
            <person name="Ming R."/>
            <person name="Peterson D.G."/>
            <person name="Mehboob-ur-Rahman"/>
            <person name="Ware D."/>
            <person name="Westhoff P."/>
            <person name="Mayer K.F."/>
            <person name="Messing J."/>
            <person name="Rokhsar D.S."/>
        </authorList>
    </citation>
    <scope>NUCLEOTIDE SEQUENCE [LARGE SCALE GENOMIC DNA]</scope>
    <source>
        <strain evidence="2">cv. BTx623</strain>
    </source>
</reference>
<name>A0A1Z5RLU4_SORBI</name>
<dbReference type="AlphaFoldDB" id="A0A1Z5RLU4"/>
<dbReference type="Proteomes" id="UP000000768">
    <property type="component" value="Chromosome 4"/>
</dbReference>
<proteinExistence type="predicted"/>
<accession>A0A1Z5RLU4</accession>
<keyword evidence="2" id="KW-1185">Reference proteome</keyword>
<dbReference type="EMBL" id="CM000763">
    <property type="protein sequence ID" value="OQU84647.1"/>
    <property type="molecule type" value="Genomic_DNA"/>
</dbReference>
<evidence type="ECO:0000313" key="2">
    <source>
        <dbReference type="Proteomes" id="UP000000768"/>
    </source>
</evidence>
<organism evidence="1 2">
    <name type="scientific">Sorghum bicolor</name>
    <name type="common">Sorghum</name>
    <name type="synonym">Sorghum vulgare</name>
    <dbReference type="NCBI Taxonomy" id="4558"/>
    <lineage>
        <taxon>Eukaryota</taxon>
        <taxon>Viridiplantae</taxon>
        <taxon>Streptophyta</taxon>
        <taxon>Embryophyta</taxon>
        <taxon>Tracheophyta</taxon>
        <taxon>Spermatophyta</taxon>
        <taxon>Magnoliopsida</taxon>
        <taxon>Liliopsida</taxon>
        <taxon>Poales</taxon>
        <taxon>Poaceae</taxon>
        <taxon>PACMAD clade</taxon>
        <taxon>Panicoideae</taxon>
        <taxon>Andropogonodae</taxon>
        <taxon>Andropogoneae</taxon>
        <taxon>Sorghinae</taxon>
        <taxon>Sorghum</taxon>
    </lineage>
</organism>
<dbReference type="Gramene" id="OQU84647">
    <property type="protein sequence ID" value="OQU84647"/>
    <property type="gene ID" value="SORBI_3004G094150"/>
</dbReference>
<reference evidence="2" key="2">
    <citation type="journal article" date="2018" name="Plant J.">
        <title>The Sorghum bicolor reference genome: improved assembly, gene annotations, a transcriptome atlas, and signatures of genome organization.</title>
        <authorList>
            <person name="McCormick R.F."/>
            <person name="Truong S.K."/>
            <person name="Sreedasyam A."/>
            <person name="Jenkins J."/>
            <person name="Shu S."/>
            <person name="Sims D."/>
            <person name="Kennedy M."/>
            <person name="Amirebrahimi M."/>
            <person name="Weers B.D."/>
            <person name="McKinley B."/>
            <person name="Mattison A."/>
            <person name="Morishige D.T."/>
            <person name="Grimwood J."/>
            <person name="Schmutz J."/>
            <person name="Mullet J.E."/>
        </authorList>
    </citation>
    <scope>NUCLEOTIDE SEQUENCE [LARGE SCALE GENOMIC DNA]</scope>
    <source>
        <strain evidence="2">cv. BTx623</strain>
    </source>
</reference>